<accession>B2J342</accession>
<proteinExistence type="predicted"/>
<keyword evidence="2" id="KW-1185">Reference proteome</keyword>
<evidence type="ECO:0000313" key="2">
    <source>
        <dbReference type="Proteomes" id="UP000001191"/>
    </source>
</evidence>
<dbReference type="AlphaFoldDB" id="B2J342"/>
<dbReference type="STRING" id="63737.Npun_R3719"/>
<dbReference type="EnsemblBacteria" id="ACC82109">
    <property type="protein sequence ID" value="ACC82109"/>
    <property type="gene ID" value="Npun_R3719"/>
</dbReference>
<dbReference type="EMBL" id="CP001037">
    <property type="protein sequence ID" value="ACC82109.1"/>
    <property type="molecule type" value="Genomic_DNA"/>
</dbReference>
<gene>
    <name evidence="1" type="ordered locus">Npun_R3719</name>
</gene>
<organism evidence="1 2">
    <name type="scientific">Nostoc punctiforme (strain ATCC 29133 / PCC 73102)</name>
    <dbReference type="NCBI Taxonomy" id="63737"/>
    <lineage>
        <taxon>Bacteria</taxon>
        <taxon>Bacillati</taxon>
        <taxon>Cyanobacteriota</taxon>
        <taxon>Cyanophyceae</taxon>
        <taxon>Nostocales</taxon>
        <taxon>Nostocaceae</taxon>
        <taxon>Nostoc</taxon>
    </lineage>
</organism>
<reference evidence="2" key="1">
    <citation type="submission" date="2008-04" db="EMBL/GenBank/DDBJ databases">
        <title>Complete sequence of chromosome of Nostoc punctiforme ATCC 29133.</title>
        <authorList>
            <consortium name="US DOE Joint Genome Institute"/>
            <person name="Copeland A."/>
            <person name="Lucas S."/>
            <person name="Lapidus A."/>
            <person name="Glavina del Rio T."/>
            <person name="Dalin E."/>
            <person name="Tice H."/>
            <person name="Pitluck S."/>
            <person name="Chain P."/>
            <person name="Malfatti S."/>
            <person name="Shin M."/>
            <person name="Vergez L."/>
            <person name="Schmutz J."/>
            <person name="Larimer F."/>
            <person name="Land M."/>
            <person name="Hauser L."/>
            <person name="Kyrpides N."/>
            <person name="Kim E."/>
            <person name="Meeks J.C."/>
            <person name="Elhai J."/>
            <person name="Campbell E.L."/>
            <person name="Thiel T."/>
            <person name="Longmire J."/>
            <person name="Potts M."/>
            <person name="Atlas R."/>
        </authorList>
    </citation>
    <scope>NUCLEOTIDE SEQUENCE [LARGE SCALE GENOMIC DNA]</scope>
    <source>
        <strain evidence="2">ATCC 29133 / PCC 73102</strain>
    </source>
</reference>
<evidence type="ECO:0000313" key="1">
    <source>
        <dbReference type="EMBL" id="ACC82109.1"/>
    </source>
</evidence>
<dbReference type="eggNOG" id="COG0759">
    <property type="taxonomic scope" value="Bacteria"/>
</dbReference>
<dbReference type="Proteomes" id="UP000001191">
    <property type="component" value="Chromosome"/>
</dbReference>
<evidence type="ECO:0008006" key="3">
    <source>
        <dbReference type="Google" id="ProtNLM"/>
    </source>
</evidence>
<name>B2J342_NOSP7</name>
<dbReference type="SMART" id="SM01234">
    <property type="entry name" value="Haemolytic"/>
    <property type="match status" value="1"/>
</dbReference>
<dbReference type="NCBIfam" id="TIGR00278">
    <property type="entry name" value="membrane protein insertion efficiency factor YidD"/>
    <property type="match status" value="1"/>
</dbReference>
<sequence>MQISLFDSFARQVSAAAITGYQKHISPHKGFACAHRILYGGESCSQYIKRVIAKEGLKVAFVNSRERFQACKEANQILRRRAATCRYVSMSIENSEESTEEEAEKQQRKQASAKAGQTSSFINGNNTECFDCADLGCNCAEILNMAPDCGALDCGVPDCSFLDCSGADCSFLDCGSCGS</sequence>
<dbReference type="KEGG" id="npu:Npun_R3719"/>
<protein>
    <recommendedName>
        <fullName evidence="3">Membrane protein insertion efficiency factor YidD</fullName>
    </recommendedName>
</protein>
<reference evidence="1 2" key="2">
    <citation type="journal article" date="2013" name="Plant Physiol.">
        <title>A Nostoc punctiforme Sugar Transporter Necessary to Establish a Cyanobacterium-Plant Symbiosis.</title>
        <authorList>
            <person name="Ekman M."/>
            <person name="Picossi S."/>
            <person name="Campbell E.L."/>
            <person name="Meeks J.C."/>
            <person name="Flores E."/>
        </authorList>
    </citation>
    <scope>NUCLEOTIDE SEQUENCE [LARGE SCALE GENOMIC DNA]</scope>
    <source>
        <strain evidence="2">ATCC 29133 / PCC 73102</strain>
    </source>
</reference>
<dbReference type="OrthoDB" id="6629784at2"/>
<dbReference type="HOGENOM" id="CLU_138959_0_0_3"/>
<dbReference type="RefSeq" id="WP_012410080.1">
    <property type="nucleotide sequence ID" value="NC_010628.1"/>
</dbReference>
<dbReference type="PhylomeDB" id="B2J342"/>
<dbReference type="InterPro" id="IPR002696">
    <property type="entry name" value="Membr_insert_effic_factor_YidD"/>
</dbReference>